<dbReference type="InterPro" id="IPR036388">
    <property type="entry name" value="WH-like_DNA-bd_sf"/>
</dbReference>
<dbReference type="PANTHER" id="PTHR15140">
    <property type="entry name" value="TUBULIN-SPECIFIC CHAPERONE E"/>
    <property type="match status" value="1"/>
</dbReference>
<keyword evidence="1" id="KW-0547">Nucleotide-binding</keyword>
<keyword evidence="3" id="KW-0067">ATP-binding</keyword>
<dbReference type="InterPro" id="IPR058922">
    <property type="entry name" value="WHD_DRP"/>
</dbReference>
<dbReference type="GO" id="GO:0006952">
    <property type="term" value="P:defense response"/>
    <property type="evidence" value="ECO:0007669"/>
    <property type="project" value="UniProtKB-KW"/>
</dbReference>
<dbReference type="Pfam" id="PF23559">
    <property type="entry name" value="WHD_DRP"/>
    <property type="match status" value="1"/>
</dbReference>
<dbReference type="Gene3D" id="1.10.10.10">
    <property type="entry name" value="Winged helix-like DNA-binding domain superfamily/Winged helix DNA-binding domain"/>
    <property type="match status" value="1"/>
</dbReference>
<evidence type="ECO:0000256" key="2">
    <source>
        <dbReference type="ARBA" id="ARBA00022821"/>
    </source>
</evidence>
<dbReference type="PANTHER" id="PTHR15140:SF37">
    <property type="entry name" value="UBIQUITIN-LIKE DOMAIN-CONTAINING PROTEIN"/>
    <property type="match status" value="1"/>
</dbReference>
<evidence type="ECO:0000313" key="5">
    <source>
        <dbReference type="EMBL" id="KAG6391041.1"/>
    </source>
</evidence>
<keyword evidence="6" id="KW-1185">Reference proteome</keyword>
<gene>
    <name evidence="5" type="ORF">SASPL_148788</name>
</gene>
<comment type="caution">
    <text evidence="5">The sequence shown here is derived from an EMBL/GenBank/DDBJ whole genome shotgun (WGS) entry which is preliminary data.</text>
</comment>
<evidence type="ECO:0000256" key="3">
    <source>
        <dbReference type="ARBA" id="ARBA00022840"/>
    </source>
</evidence>
<keyword evidence="2" id="KW-0611">Plant defense</keyword>
<evidence type="ECO:0000259" key="4">
    <source>
        <dbReference type="Pfam" id="PF23559"/>
    </source>
</evidence>
<protein>
    <recommendedName>
        <fullName evidence="4">Disease resistance protein winged helix domain-containing protein</fullName>
    </recommendedName>
</protein>
<reference evidence="5" key="2">
    <citation type="submission" date="2020-08" db="EMBL/GenBank/DDBJ databases">
        <title>Plant Genome Project.</title>
        <authorList>
            <person name="Zhang R.-G."/>
        </authorList>
    </citation>
    <scope>NUCLEOTIDE SEQUENCE</scope>
    <source>
        <strain evidence="5">Huo1</strain>
        <tissue evidence="5">Leaf</tissue>
    </source>
</reference>
<reference evidence="5" key="1">
    <citation type="submission" date="2018-01" db="EMBL/GenBank/DDBJ databases">
        <authorList>
            <person name="Mao J.F."/>
        </authorList>
    </citation>
    <scope>NUCLEOTIDE SEQUENCE</scope>
    <source>
        <strain evidence="5">Huo1</strain>
        <tissue evidence="5">Leaf</tissue>
    </source>
</reference>
<evidence type="ECO:0000256" key="1">
    <source>
        <dbReference type="ARBA" id="ARBA00022741"/>
    </source>
</evidence>
<dbReference type="AlphaFoldDB" id="A0A8X8WAK7"/>
<accession>A0A8X8WAK7</accession>
<dbReference type="Proteomes" id="UP000298416">
    <property type="component" value="Unassembled WGS sequence"/>
</dbReference>
<proteinExistence type="predicted"/>
<feature type="domain" description="Disease resistance protein winged helix" evidence="4">
    <location>
        <begin position="31"/>
        <end position="104"/>
    </location>
</feature>
<sequence length="370" mass="41977">MDLSVVSSELELSYHKLTPKLKSCFLGLVFFKEGSTVRVEKLIHLWSTGGMLSQGEAEHETDEEIGRKCLDELINQYLVQVRDLSSGDNSRVKICSINSNLHMLAVTKAEEEVRFEILRSDGSSLASHKPRHGAINCSMEEFNYCANQLNHLVSLFFRGWLHFNVDPSYWKSFELLKRLDFEGFGLKTLSEMVGNTKLHGETARHYKENGKPSSPLHLENLDCLILRGSQFRSMPPLDELAILNRLTQLKLDGLIIKLPSAGDFPPTLRYLTLANTCLGVDPMPVLEKISKLFFLKLRNAFTGEQMLVSEFGFAKLRVLCIAELWNLRNLHVGDGAMRKLLRVEINNCPYLKNLPNEIALKANLEKLKMV</sequence>
<name>A0A8X8WAK7_SALSN</name>
<dbReference type="SUPFAM" id="SSF52058">
    <property type="entry name" value="L domain-like"/>
    <property type="match status" value="1"/>
</dbReference>
<evidence type="ECO:0000313" key="6">
    <source>
        <dbReference type="Proteomes" id="UP000298416"/>
    </source>
</evidence>
<dbReference type="EMBL" id="PNBA02000019">
    <property type="protein sequence ID" value="KAG6391041.1"/>
    <property type="molecule type" value="Genomic_DNA"/>
</dbReference>
<organism evidence="5">
    <name type="scientific">Salvia splendens</name>
    <name type="common">Scarlet sage</name>
    <dbReference type="NCBI Taxonomy" id="180675"/>
    <lineage>
        <taxon>Eukaryota</taxon>
        <taxon>Viridiplantae</taxon>
        <taxon>Streptophyta</taxon>
        <taxon>Embryophyta</taxon>
        <taxon>Tracheophyta</taxon>
        <taxon>Spermatophyta</taxon>
        <taxon>Magnoliopsida</taxon>
        <taxon>eudicotyledons</taxon>
        <taxon>Gunneridae</taxon>
        <taxon>Pentapetalae</taxon>
        <taxon>asterids</taxon>
        <taxon>lamiids</taxon>
        <taxon>Lamiales</taxon>
        <taxon>Lamiaceae</taxon>
        <taxon>Nepetoideae</taxon>
        <taxon>Mentheae</taxon>
        <taxon>Salviinae</taxon>
        <taxon>Salvia</taxon>
        <taxon>Salvia subgen. Calosphace</taxon>
        <taxon>core Calosphace</taxon>
    </lineage>
</organism>
<dbReference type="InterPro" id="IPR032675">
    <property type="entry name" value="LRR_dom_sf"/>
</dbReference>
<dbReference type="Gene3D" id="3.80.10.10">
    <property type="entry name" value="Ribonuclease Inhibitor"/>
    <property type="match status" value="1"/>
</dbReference>